<accession>B9A1R1</accession>
<feature type="compositionally biased region" description="Polar residues" evidence="5">
    <location>
        <begin position="577"/>
        <end position="589"/>
    </location>
</feature>
<feature type="domain" description="Mating-type protein A-alpha/beta 1 N-terminal" evidence="7">
    <location>
        <begin position="4"/>
        <end position="88"/>
    </location>
</feature>
<evidence type="ECO:0000256" key="4">
    <source>
        <dbReference type="ARBA" id="ARBA00023242"/>
    </source>
</evidence>
<dbReference type="InterPro" id="IPR009057">
    <property type="entry name" value="Homeodomain-like_sf"/>
</dbReference>
<dbReference type="AlphaFoldDB" id="B9A1R1"/>
<dbReference type="CDD" id="cd00086">
    <property type="entry name" value="homeodomain"/>
    <property type="match status" value="1"/>
</dbReference>
<feature type="domain" description="KN homeodomain" evidence="6">
    <location>
        <begin position="112"/>
        <end position="151"/>
    </location>
</feature>
<reference evidence="8" key="1">
    <citation type="journal article" date="2005" name="Curr. Genet.">
        <title>Identification and linkage mapping of the genes for the putative homeodomain protein (hox1) and the putative pheromone receptor protein homologue (rcb1) in a bipolar basidiomycete, Pholiota nameko.</title>
        <authorList>
            <person name="Aimi T."/>
            <person name="Yoshida R."/>
            <person name="Ishikawa M."/>
            <person name="Bao D."/>
            <person name="Kitamoto Y."/>
        </authorList>
    </citation>
    <scope>NUCLEOTIDE SEQUENCE</scope>
    <source>
        <strain evidence="8">NGW19-6</strain>
    </source>
</reference>
<reference evidence="8" key="2">
    <citation type="journal article" date="2009" name="Mycol. Res.">
        <title>Genomic structure of the A mating-type locus in a bipolar basidiomycete, Pholiota nameko.</title>
        <authorList>
            <person name="Yi R."/>
            <person name="Tachikawa T."/>
            <person name="Ishikawa M."/>
            <person name="Mukaiyama H."/>
            <person name="Bao D."/>
            <person name="Aimi T."/>
        </authorList>
    </citation>
    <scope>NUCLEOTIDE SEQUENCE</scope>
    <source>
        <strain evidence="8">NGW19-6</strain>
    </source>
</reference>
<feature type="region of interest" description="Disordered" evidence="5">
    <location>
        <begin position="238"/>
        <end position="315"/>
    </location>
</feature>
<comment type="similarity">
    <text evidence="1">Belongs to the TALE/M-ATYP homeobox family.</text>
</comment>
<protein>
    <submittedName>
        <fullName evidence="8">Homeodomain protein</fullName>
    </submittedName>
</protein>
<name>B9A1R1_PHOMI</name>
<evidence type="ECO:0000259" key="7">
    <source>
        <dbReference type="Pfam" id="PF12731"/>
    </source>
</evidence>
<evidence type="ECO:0000313" key="8">
    <source>
        <dbReference type="EMBL" id="BAH22600.1"/>
    </source>
</evidence>
<dbReference type="InterPro" id="IPR024333">
    <property type="entry name" value="Mating-type_A-alpha/beta_1_N"/>
</dbReference>
<evidence type="ECO:0000259" key="6">
    <source>
        <dbReference type="Pfam" id="PF05920"/>
    </source>
</evidence>
<dbReference type="InterPro" id="IPR008422">
    <property type="entry name" value="KN_HD"/>
</dbReference>
<feature type="compositionally biased region" description="Basic and acidic residues" evidence="5">
    <location>
        <begin position="385"/>
        <end position="396"/>
    </location>
</feature>
<proteinExistence type="inferred from homology"/>
<dbReference type="GO" id="GO:0003677">
    <property type="term" value="F:DNA binding"/>
    <property type="evidence" value="ECO:0007669"/>
    <property type="project" value="UniProtKB-KW"/>
</dbReference>
<gene>
    <name evidence="8" type="primary">A4-hox1</name>
</gene>
<dbReference type="Pfam" id="PF12731">
    <property type="entry name" value="Mating_N"/>
    <property type="match status" value="1"/>
</dbReference>
<keyword evidence="2" id="KW-0238">DNA-binding</keyword>
<dbReference type="GO" id="GO:0006355">
    <property type="term" value="P:regulation of DNA-templated transcription"/>
    <property type="evidence" value="ECO:0007669"/>
    <property type="project" value="InterPro"/>
</dbReference>
<sequence length="614" mass="68308">MASAVDLRLNTAMDASLSHFFSSIESGNISSTFLQRWSSLNDTVQSYRDDLAEETLTNAHNLAMTIEIITSGMLELDRSREIVHTQLIKDFSLILNDGTDSTPPYIKPCSQWLLSNLHNPYPSKSVRISISRQTRTNTKDLDAWFTDARKRIGWNHLRRTHFSNRRETIIDAATSFFKHSPLFLKADIHREFPVEPDYSMAFVEMEECAQRLFSDKFKETHLAAAIEREVHASQMENQNNSTNHQTHTPIKCKPTAYPSPECSPGQSPEPLPPSSVVLDPLPFLTASQKRRRSSPDACTDYADADRPQKRIRQNDAPNFDDALAAASLPSPTASLKDVSSPAGVPSLPLGKVTPSAPPASTLPSHCTMRNSSFTLPIRSSKRKRSSSDSEDRRPSKYLEPASLSRIASDPHPFRSQFTDICTSEDPFSGCVHNQLLLLPTPPPSGNELANGSVTSDANYYQYIVPPLMPNHSLKSMATLQDSSTRAQKAAGSQTTSELDAWAQGQQEYEFHDLMMAENSIYTNDLEPLILEPDFFTGLPALDKFFDPNAFDWTGYINQPLNTQIASQVELGTVFSDPSSVLPSPSNCPSTELDAKRQRAEALRAELRQLEADLD</sequence>
<dbReference type="Gene3D" id="1.10.10.60">
    <property type="entry name" value="Homeodomain-like"/>
    <property type="match status" value="1"/>
</dbReference>
<dbReference type="Pfam" id="PF05920">
    <property type="entry name" value="Homeobox_KN"/>
    <property type="match status" value="1"/>
</dbReference>
<evidence type="ECO:0000256" key="1">
    <source>
        <dbReference type="ARBA" id="ARBA00005800"/>
    </source>
</evidence>
<dbReference type="SUPFAM" id="SSF46689">
    <property type="entry name" value="Homeodomain-like"/>
    <property type="match status" value="1"/>
</dbReference>
<evidence type="ECO:0000256" key="5">
    <source>
        <dbReference type="SAM" id="MobiDB-lite"/>
    </source>
</evidence>
<evidence type="ECO:0000256" key="3">
    <source>
        <dbReference type="ARBA" id="ARBA00023155"/>
    </source>
</evidence>
<dbReference type="InterPro" id="IPR001356">
    <property type="entry name" value="HD"/>
</dbReference>
<keyword evidence="4" id="KW-0539">Nucleus</keyword>
<feature type="region of interest" description="Disordered" evidence="5">
    <location>
        <begin position="349"/>
        <end position="410"/>
    </location>
</feature>
<feature type="compositionally biased region" description="Low complexity" evidence="5">
    <location>
        <begin position="238"/>
        <end position="248"/>
    </location>
</feature>
<evidence type="ECO:0000256" key="2">
    <source>
        <dbReference type="ARBA" id="ARBA00023125"/>
    </source>
</evidence>
<organism evidence="8">
    <name type="scientific">Pholiota microspora</name>
    <name type="common">White-rot fungus</name>
    <name type="synonym">Pholiota nameko</name>
    <dbReference type="NCBI Taxonomy" id="1538424"/>
    <lineage>
        <taxon>Eukaryota</taxon>
        <taxon>Fungi</taxon>
        <taxon>Dikarya</taxon>
        <taxon>Basidiomycota</taxon>
        <taxon>Agaricomycotina</taxon>
        <taxon>Agaricomycetes</taxon>
        <taxon>Agaricomycetidae</taxon>
        <taxon>Agaricales</taxon>
        <taxon>Agaricineae</taxon>
        <taxon>Strophariaceae</taxon>
        <taxon>Pholiota</taxon>
    </lineage>
</organism>
<keyword evidence="3 8" id="KW-0371">Homeobox</keyword>
<feature type="region of interest" description="Disordered" evidence="5">
    <location>
        <begin position="577"/>
        <end position="596"/>
    </location>
</feature>
<dbReference type="EMBL" id="AB435542">
    <property type="protein sequence ID" value="BAH22600.1"/>
    <property type="molecule type" value="Genomic_DNA"/>
</dbReference>